<accession>A0A0L0H942</accession>
<dbReference type="AlphaFoldDB" id="A0A0L0H942"/>
<gene>
    <name evidence="2" type="ORF">SPPG_07170</name>
</gene>
<dbReference type="EMBL" id="KQ257463">
    <property type="protein sequence ID" value="KNC97707.1"/>
    <property type="molecule type" value="Genomic_DNA"/>
</dbReference>
<feature type="region of interest" description="Disordered" evidence="1">
    <location>
        <begin position="41"/>
        <end position="97"/>
    </location>
</feature>
<feature type="compositionally biased region" description="Basic and acidic residues" evidence="1">
    <location>
        <begin position="66"/>
        <end position="78"/>
    </location>
</feature>
<sequence>MARLAALRLGAGGLVMRVVKEVKLDHGLSLHKYEAATTISTTAQVRSEHGKRPRHKCEATTASDHTSAKRTPDYREAADESASDVGSYRVQRARRRR</sequence>
<proteinExistence type="predicted"/>
<evidence type="ECO:0000313" key="2">
    <source>
        <dbReference type="EMBL" id="KNC97707.1"/>
    </source>
</evidence>
<evidence type="ECO:0000313" key="3">
    <source>
        <dbReference type="Proteomes" id="UP000053201"/>
    </source>
</evidence>
<keyword evidence="3" id="KW-1185">Reference proteome</keyword>
<protein>
    <submittedName>
        <fullName evidence="2">Uncharacterized protein</fullName>
    </submittedName>
</protein>
<evidence type="ECO:0000256" key="1">
    <source>
        <dbReference type="SAM" id="MobiDB-lite"/>
    </source>
</evidence>
<dbReference type="GeneID" id="27690408"/>
<name>A0A0L0H942_SPIPD</name>
<reference evidence="2 3" key="1">
    <citation type="submission" date="2009-08" db="EMBL/GenBank/DDBJ databases">
        <title>The Genome Sequence of Spizellomyces punctatus strain DAOM BR117.</title>
        <authorList>
            <consortium name="The Broad Institute Genome Sequencing Platform"/>
            <person name="Russ C."/>
            <person name="Cuomo C."/>
            <person name="Shea T."/>
            <person name="Young S.K."/>
            <person name="Zeng Q."/>
            <person name="Koehrsen M."/>
            <person name="Haas B."/>
            <person name="Borodovsky M."/>
            <person name="Guigo R."/>
            <person name="Alvarado L."/>
            <person name="Berlin A."/>
            <person name="Bochicchio J."/>
            <person name="Borenstein D."/>
            <person name="Chapman S."/>
            <person name="Chen Z."/>
            <person name="Engels R."/>
            <person name="Freedman E."/>
            <person name="Gellesch M."/>
            <person name="Goldberg J."/>
            <person name="Griggs A."/>
            <person name="Gujja S."/>
            <person name="Heiman D."/>
            <person name="Hepburn T."/>
            <person name="Howarth C."/>
            <person name="Jen D."/>
            <person name="Larson L."/>
            <person name="Lewis B."/>
            <person name="Mehta T."/>
            <person name="Park D."/>
            <person name="Pearson M."/>
            <person name="Roberts A."/>
            <person name="Saif S."/>
            <person name="Shenoy N."/>
            <person name="Sisk P."/>
            <person name="Stolte C."/>
            <person name="Sykes S."/>
            <person name="Thomson T."/>
            <person name="Walk T."/>
            <person name="White J."/>
            <person name="Yandava C."/>
            <person name="Burger G."/>
            <person name="Gray M.W."/>
            <person name="Holland P.W.H."/>
            <person name="King N."/>
            <person name="Lang F.B.F."/>
            <person name="Roger A.J."/>
            <person name="Ruiz-Trillo I."/>
            <person name="Lander E."/>
            <person name="Nusbaum C."/>
        </authorList>
    </citation>
    <scope>NUCLEOTIDE SEQUENCE [LARGE SCALE GENOMIC DNA]</scope>
    <source>
        <strain evidence="2 3">DAOM BR117</strain>
    </source>
</reference>
<dbReference type="InParanoid" id="A0A0L0H942"/>
<organism evidence="2 3">
    <name type="scientific">Spizellomyces punctatus (strain DAOM BR117)</name>
    <dbReference type="NCBI Taxonomy" id="645134"/>
    <lineage>
        <taxon>Eukaryota</taxon>
        <taxon>Fungi</taxon>
        <taxon>Fungi incertae sedis</taxon>
        <taxon>Chytridiomycota</taxon>
        <taxon>Chytridiomycota incertae sedis</taxon>
        <taxon>Chytridiomycetes</taxon>
        <taxon>Spizellomycetales</taxon>
        <taxon>Spizellomycetaceae</taxon>
        <taxon>Spizellomyces</taxon>
    </lineage>
</organism>
<dbReference type="VEuPathDB" id="FungiDB:SPPG_07170"/>
<dbReference type="Proteomes" id="UP000053201">
    <property type="component" value="Unassembled WGS sequence"/>
</dbReference>
<dbReference type="RefSeq" id="XP_016605747.1">
    <property type="nucleotide sequence ID" value="XM_016755343.1"/>
</dbReference>